<accession>A0A6L5A2E8</accession>
<dbReference type="GO" id="GO:0009691">
    <property type="term" value="P:cytokinin biosynthetic process"/>
    <property type="evidence" value="ECO:0007669"/>
    <property type="project" value="UniProtKB-UniRule"/>
</dbReference>
<dbReference type="NCBIfam" id="TIGR00730">
    <property type="entry name" value="Rossman fold protein, TIGR00730 family"/>
    <property type="match status" value="1"/>
</dbReference>
<reference evidence="5" key="3">
    <citation type="submission" date="2020-03" db="EMBL/GenBank/DDBJ databases">
        <title>SpeciesPrimer: A bioinformatics pipeline dedicated to the design of qPCR primers for the quantification of bacterial species.</title>
        <authorList>
            <person name="Dreier M."/>
            <person name="Berthoud H."/>
            <person name="Shani N."/>
            <person name="Wechsler D."/>
            <person name="Junier P."/>
        </authorList>
    </citation>
    <scope>NUCLEOTIDE SEQUENCE [LARGE SCALE GENOMIC DNA]</scope>
    <source>
        <strain evidence="5">FAM13073</strain>
    </source>
</reference>
<evidence type="ECO:0000313" key="6">
    <source>
        <dbReference type="Proteomes" id="UP000743107"/>
    </source>
</evidence>
<dbReference type="AlphaFoldDB" id="A0A6L5A2E8"/>
<dbReference type="InterPro" id="IPR005269">
    <property type="entry name" value="LOG"/>
</dbReference>
<dbReference type="RefSeq" id="WP_159251004.1">
    <property type="nucleotide sequence ID" value="NZ_JABJXG010000016.1"/>
</dbReference>
<keyword evidence="2" id="KW-0378">Hydrolase</keyword>
<comment type="caution">
    <text evidence="4">The sequence shown here is derived from an EMBL/GenBank/DDBJ whole genome shotgun (WGS) entry which is preliminary data.</text>
</comment>
<dbReference type="InterPro" id="IPR031100">
    <property type="entry name" value="LOG_fam"/>
</dbReference>
<keyword evidence="5" id="KW-1185">Reference proteome</keyword>
<dbReference type="SUPFAM" id="SSF102405">
    <property type="entry name" value="MCP/YpsA-like"/>
    <property type="match status" value="1"/>
</dbReference>
<organism evidence="4 6">
    <name type="scientific">Pediococcus pentosaceus</name>
    <dbReference type="NCBI Taxonomy" id="1255"/>
    <lineage>
        <taxon>Bacteria</taxon>
        <taxon>Bacillati</taxon>
        <taxon>Bacillota</taxon>
        <taxon>Bacilli</taxon>
        <taxon>Lactobacillales</taxon>
        <taxon>Lactobacillaceae</taxon>
        <taxon>Pediococcus</taxon>
    </lineage>
</organism>
<dbReference type="PANTHER" id="PTHR31223:SF70">
    <property type="entry name" value="LOG FAMILY PROTEIN YJL055W"/>
    <property type="match status" value="1"/>
</dbReference>
<keyword evidence="2" id="KW-0203">Cytokinin biosynthesis</keyword>
<dbReference type="GO" id="GO:0005829">
    <property type="term" value="C:cytosol"/>
    <property type="evidence" value="ECO:0007669"/>
    <property type="project" value="TreeGrafter"/>
</dbReference>
<comment type="similarity">
    <text evidence="1 2">Belongs to the LOG family.</text>
</comment>
<name>A0A6L5A2E8_PEDPE</name>
<dbReference type="Proteomes" id="UP000743107">
    <property type="component" value="Unassembled WGS sequence"/>
</dbReference>
<proteinExistence type="inferred from homology"/>
<evidence type="ECO:0000256" key="1">
    <source>
        <dbReference type="ARBA" id="ARBA00006763"/>
    </source>
</evidence>
<evidence type="ECO:0000313" key="5">
    <source>
        <dbReference type="Proteomes" id="UP000472573"/>
    </source>
</evidence>
<dbReference type="EMBL" id="WENB01000003">
    <property type="protein sequence ID" value="KAF0413377.1"/>
    <property type="molecule type" value="Genomic_DNA"/>
</dbReference>
<protein>
    <recommendedName>
        <fullName evidence="2">Cytokinin riboside 5'-monophosphate phosphoribohydrolase</fullName>
        <ecNumber evidence="2">3.2.2.n1</ecNumber>
    </recommendedName>
</protein>
<dbReference type="GO" id="GO:0016799">
    <property type="term" value="F:hydrolase activity, hydrolyzing N-glycosyl compounds"/>
    <property type="evidence" value="ECO:0007669"/>
    <property type="project" value="TreeGrafter"/>
</dbReference>
<gene>
    <name evidence="3" type="ORF">GBO79_05325</name>
    <name evidence="4" type="ORF">ITQ97_06910</name>
</gene>
<evidence type="ECO:0000256" key="2">
    <source>
        <dbReference type="RuleBase" id="RU363015"/>
    </source>
</evidence>
<dbReference type="Proteomes" id="UP000472573">
    <property type="component" value="Unassembled WGS sequence"/>
</dbReference>
<reference evidence="3" key="1">
    <citation type="submission" date="2019-10" db="EMBL/GenBank/DDBJ databases">
        <authorList>
            <person name="Irmler S."/>
            <person name="Berthoud H."/>
            <person name="Roetschi A."/>
            <person name="Arias E."/>
            <person name="Shani N."/>
            <person name="Wuethrich D."/>
            <person name="Bruggmann R."/>
        </authorList>
    </citation>
    <scope>NUCLEOTIDE SEQUENCE</scope>
    <source>
        <strain evidence="3">FAM13073</strain>
    </source>
</reference>
<dbReference type="Gene3D" id="3.40.50.450">
    <property type="match status" value="1"/>
</dbReference>
<reference evidence="4" key="4">
    <citation type="submission" date="2020-11" db="EMBL/GenBank/DDBJ databases">
        <title>Antibiotic susceptibility profiles of Pediococcus pentosaceus from various origins and their implications for the safety assessment of strains with food-technology applications.</title>
        <authorList>
            <person name="Shani N."/>
            <person name="Oberhaensli S."/>
            <person name="Arias E."/>
        </authorList>
    </citation>
    <scope>NUCLEOTIDE SEQUENCE</scope>
    <source>
        <strain evidence="4">FAM 19164</strain>
    </source>
</reference>
<dbReference type="Pfam" id="PF03641">
    <property type="entry name" value="Lysine_decarbox"/>
    <property type="match status" value="1"/>
</dbReference>
<evidence type="ECO:0000313" key="4">
    <source>
        <dbReference type="EMBL" id="MBF7127536.1"/>
    </source>
</evidence>
<dbReference type="PANTHER" id="PTHR31223">
    <property type="entry name" value="LOG FAMILY PROTEIN YJL055W"/>
    <property type="match status" value="1"/>
</dbReference>
<dbReference type="EC" id="3.2.2.n1" evidence="2"/>
<reference evidence="3" key="2">
    <citation type="submission" date="2019-12" db="EMBL/GenBank/DDBJ databases">
        <title>SpeciesPrimer: A bioinformatics pipeline dedicated to the design of qPCR primers for the quantification of bacterial species.</title>
        <authorList>
            <person name="Dreier M."/>
            <person name="Berthoud H."/>
            <person name="Shani N."/>
            <person name="Wechsler D."/>
            <person name="Junier P."/>
        </authorList>
    </citation>
    <scope>NUCLEOTIDE SEQUENCE</scope>
    <source>
        <strain evidence="3">FAM13073</strain>
    </source>
</reference>
<evidence type="ECO:0000313" key="3">
    <source>
        <dbReference type="EMBL" id="KAF0413377.1"/>
    </source>
</evidence>
<sequence length="190" mass="20798">MKITVFCGARFGNQKNYGETARLIGNELAKRKIELVYGGSTSGTMGAISQAVLENGGKVTGIYPEGLFEDELPRKNTTSFIQTTTMVQRKELLINSGDAFLILPGGLGTLEELSQLLSNMALGIIPQRKIGILNINGFYDNLIQLLNNFIDAKFMDALRKDDLLISADYQVLLEELTASESKSTKQELSA</sequence>
<dbReference type="EMBL" id="JADOFV010000003">
    <property type="protein sequence ID" value="MBF7127536.1"/>
    <property type="molecule type" value="Genomic_DNA"/>
</dbReference>